<dbReference type="GO" id="GO:0042054">
    <property type="term" value="F:histone methyltransferase activity"/>
    <property type="evidence" value="ECO:0007669"/>
    <property type="project" value="InterPro"/>
</dbReference>
<dbReference type="CDD" id="cd10538">
    <property type="entry name" value="SET_SETDB-like"/>
    <property type="match status" value="1"/>
</dbReference>
<keyword evidence="12" id="KW-1185">Reference proteome</keyword>
<dbReference type="GO" id="GO:0008270">
    <property type="term" value="F:zinc ion binding"/>
    <property type="evidence" value="ECO:0007669"/>
    <property type="project" value="InterPro"/>
</dbReference>
<dbReference type="InterPro" id="IPR025776">
    <property type="entry name" value="SUVR4/1/2"/>
</dbReference>
<protein>
    <submittedName>
        <fullName evidence="11">Putative histone-lysine N-methyltransferase chromatin remodeling SET family</fullName>
        <ecNumber evidence="11">2.1.1.43</ecNumber>
    </submittedName>
</protein>
<dbReference type="OrthoDB" id="308383at2759"/>
<dbReference type="Pfam" id="PF10440">
    <property type="entry name" value="WIYLD"/>
    <property type="match status" value="1"/>
</dbReference>
<feature type="region of interest" description="Disordered" evidence="8">
    <location>
        <begin position="156"/>
        <end position="182"/>
    </location>
</feature>
<evidence type="ECO:0000256" key="1">
    <source>
        <dbReference type="ARBA" id="ARBA00004123"/>
    </source>
</evidence>
<evidence type="ECO:0000256" key="4">
    <source>
        <dbReference type="ARBA" id="ARBA00022679"/>
    </source>
</evidence>
<dbReference type="Gramene" id="PRQ22045">
    <property type="protein sequence ID" value="PRQ22045"/>
    <property type="gene ID" value="RchiOBHm_Chr6g0245941"/>
</dbReference>
<sequence>MAPSKTQIANAFKASKALGISTEEIRPVLRDLYKSFHKNWEHIEADNYRVLFDRYFEMQENKGEVEKRDERPGKAVHLAEGDQVSKRTGSSFELPLKHSTHSGNVQFPRHVASGNGRVHPERASAVSLTSHTNYFMKPKNEGSTNDAIVSAEQTSMRRPGPMNGAARIQRPKTDSNGASISREDKKSIIYKSDITKSTEKVPISLVDDVGIESLPKFNYIPQNIIYQNANLNISLSRIADEDCCPDCFGDCLSAAFPCACARETGGEFVYTPEGLLKEDFLSNRMALVREPDKQPHVYCQDCPIERSKNEDMPEKCKGHVVRRFIKECWRKCGCDMQCGNRVVQRGISCKLQVFWTPQGKGWGVRTLEVLEKGSFVCEYVGEIMTNTELYERNMESTGSERHTYPVTLDADWGSEQILRDEDALCLDATLHGNVARFINHRCFDANLVDIPVQVETPDRHYYHLAFFTTKKVNAFEELNWDYGIDFDDEDHPIEAFQCSCGSPFCRNINRKGKRR</sequence>
<dbReference type="EC" id="2.1.1.43" evidence="11"/>
<name>A0A2P6PJE3_ROSCH</name>
<dbReference type="GO" id="GO:0005634">
    <property type="term" value="C:nucleus"/>
    <property type="evidence" value="ECO:0007669"/>
    <property type="project" value="UniProtKB-SubCell"/>
</dbReference>
<evidence type="ECO:0000313" key="12">
    <source>
        <dbReference type="Proteomes" id="UP000238479"/>
    </source>
</evidence>
<dbReference type="SUPFAM" id="SSF82199">
    <property type="entry name" value="SET domain"/>
    <property type="match status" value="1"/>
</dbReference>
<dbReference type="SMART" id="SM00317">
    <property type="entry name" value="SET"/>
    <property type="match status" value="1"/>
</dbReference>
<reference evidence="11 12" key="1">
    <citation type="journal article" date="2018" name="Nat. Genet.">
        <title>The Rosa genome provides new insights in the design of modern roses.</title>
        <authorList>
            <person name="Bendahmane M."/>
        </authorList>
    </citation>
    <scope>NUCLEOTIDE SEQUENCE [LARGE SCALE GENOMIC DNA]</scope>
    <source>
        <strain evidence="12">cv. Old Blush</strain>
    </source>
</reference>
<organism evidence="11 12">
    <name type="scientific">Rosa chinensis</name>
    <name type="common">China rose</name>
    <dbReference type="NCBI Taxonomy" id="74649"/>
    <lineage>
        <taxon>Eukaryota</taxon>
        <taxon>Viridiplantae</taxon>
        <taxon>Streptophyta</taxon>
        <taxon>Embryophyta</taxon>
        <taxon>Tracheophyta</taxon>
        <taxon>Spermatophyta</taxon>
        <taxon>Magnoliopsida</taxon>
        <taxon>eudicotyledons</taxon>
        <taxon>Gunneridae</taxon>
        <taxon>Pentapetalae</taxon>
        <taxon>rosids</taxon>
        <taxon>fabids</taxon>
        <taxon>Rosales</taxon>
        <taxon>Rosaceae</taxon>
        <taxon>Rosoideae</taxon>
        <taxon>Rosoideae incertae sedis</taxon>
        <taxon>Rosa</taxon>
    </lineage>
</organism>
<evidence type="ECO:0000259" key="9">
    <source>
        <dbReference type="PROSITE" id="PS50280"/>
    </source>
</evidence>
<dbReference type="Gene3D" id="1.10.8.850">
    <property type="entry name" value="Histone-lysine N methyltransferase , C-terminal domain-like"/>
    <property type="match status" value="1"/>
</dbReference>
<evidence type="ECO:0000256" key="8">
    <source>
        <dbReference type="SAM" id="MobiDB-lite"/>
    </source>
</evidence>
<comment type="caution">
    <text evidence="11">The sequence shown here is derived from an EMBL/GenBank/DDBJ whole genome shotgun (WGS) entry which is preliminary data.</text>
</comment>
<dbReference type="GO" id="GO:0032259">
    <property type="term" value="P:methylation"/>
    <property type="evidence" value="ECO:0007669"/>
    <property type="project" value="UniProtKB-KW"/>
</dbReference>
<evidence type="ECO:0000256" key="7">
    <source>
        <dbReference type="ARBA" id="ARBA00023242"/>
    </source>
</evidence>
<dbReference type="Pfam" id="PF00856">
    <property type="entry name" value="SET"/>
    <property type="match status" value="1"/>
</dbReference>
<dbReference type="Pfam" id="PF05033">
    <property type="entry name" value="Pre-SET"/>
    <property type="match status" value="1"/>
</dbReference>
<keyword evidence="5" id="KW-0479">Metal-binding</keyword>
<dbReference type="InterPro" id="IPR046341">
    <property type="entry name" value="SET_dom_sf"/>
</dbReference>
<keyword evidence="4 11" id="KW-0808">Transferase</keyword>
<comment type="subcellular location">
    <subcellularLocation>
        <location evidence="2">Chromosome</location>
    </subcellularLocation>
    <subcellularLocation>
        <location evidence="1">Nucleus</location>
    </subcellularLocation>
</comment>
<dbReference type="STRING" id="74649.A0A2P6PJE3"/>
<dbReference type="AlphaFoldDB" id="A0A2P6PJE3"/>
<dbReference type="InterPro" id="IPR043017">
    <property type="entry name" value="WIYLD_dom_sf"/>
</dbReference>
<evidence type="ECO:0000259" key="10">
    <source>
        <dbReference type="PROSITE" id="PS50867"/>
    </source>
</evidence>
<accession>A0A2P6PJE3</accession>
<dbReference type="PROSITE" id="PS50280">
    <property type="entry name" value="SET"/>
    <property type="match status" value="1"/>
</dbReference>
<evidence type="ECO:0000313" key="11">
    <source>
        <dbReference type="EMBL" id="PRQ22045.1"/>
    </source>
</evidence>
<evidence type="ECO:0000256" key="3">
    <source>
        <dbReference type="ARBA" id="ARBA00022454"/>
    </source>
</evidence>
<dbReference type="Proteomes" id="UP000238479">
    <property type="component" value="Chromosome 6"/>
</dbReference>
<dbReference type="EMBL" id="PDCK01000044">
    <property type="protein sequence ID" value="PRQ22045.1"/>
    <property type="molecule type" value="Genomic_DNA"/>
</dbReference>
<evidence type="ECO:0000256" key="2">
    <source>
        <dbReference type="ARBA" id="ARBA00004286"/>
    </source>
</evidence>
<dbReference type="FunFam" id="2.170.270.10:FF:000046">
    <property type="entry name" value="SET-domain containing protein lysine methyltransferase family protein"/>
    <property type="match status" value="1"/>
</dbReference>
<dbReference type="SMART" id="SM00468">
    <property type="entry name" value="PreSET"/>
    <property type="match status" value="1"/>
</dbReference>
<dbReference type="PROSITE" id="PS50867">
    <property type="entry name" value="PRE_SET"/>
    <property type="match status" value="1"/>
</dbReference>
<proteinExistence type="predicted"/>
<dbReference type="Gene3D" id="2.170.270.10">
    <property type="entry name" value="SET domain"/>
    <property type="match status" value="1"/>
</dbReference>
<keyword evidence="3" id="KW-0158">Chromosome</keyword>
<dbReference type="InterPro" id="IPR018848">
    <property type="entry name" value="WIYLD_domain"/>
</dbReference>
<feature type="domain" description="Pre-SET" evidence="10">
    <location>
        <begin position="250"/>
        <end position="346"/>
    </location>
</feature>
<dbReference type="PROSITE" id="PS51580">
    <property type="entry name" value="SAM_MT43_3"/>
    <property type="match status" value="1"/>
</dbReference>
<feature type="domain" description="SET" evidence="9">
    <location>
        <begin position="349"/>
        <end position="483"/>
    </location>
</feature>
<evidence type="ECO:0000256" key="5">
    <source>
        <dbReference type="ARBA" id="ARBA00022723"/>
    </source>
</evidence>
<dbReference type="InterPro" id="IPR001214">
    <property type="entry name" value="SET_dom"/>
</dbReference>
<keyword evidence="6" id="KW-0862">Zinc</keyword>
<gene>
    <name evidence="11" type="ORF">RchiOBHm_Chr6g0245941</name>
</gene>
<dbReference type="GO" id="GO:0005694">
    <property type="term" value="C:chromosome"/>
    <property type="evidence" value="ECO:0007669"/>
    <property type="project" value="UniProtKB-SubCell"/>
</dbReference>
<keyword evidence="7" id="KW-0539">Nucleus</keyword>
<keyword evidence="11" id="KW-0489">Methyltransferase</keyword>
<dbReference type="InterPro" id="IPR007728">
    <property type="entry name" value="Pre-SET_dom"/>
</dbReference>
<dbReference type="PANTHER" id="PTHR46450">
    <property type="entry name" value="INACTIVE HISTONE-LYSINE N-METHYLTRANSFERASE SUVR1-RELATED"/>
    <property type="match status" value="1"/>
</dbReference>
<dbReference type="PANTHER" id="PTHR46450:SF24">
    <property type="entry name" value="HISTONE-LYSINE N-METHYLTRANSFERASE SUVR4"/>
    <property type="match status" value="1"/>
</dbReference>
<dbReference type="OMA" id="ITFQKAY"/>
<evidence type="ECO:0000256" key="6">
    <source>
        <dbReference type="ARBA" id="ARBA00022833"/>
    </source>
</evidence>